<keyword evidence="3 8" id="KW-0378">Hydrolase</keyword>
<dbReference type="InterPro" id="IPR036582">
    <property type="entry name" value="Mao_N_sf"/>
</dbReference>
<evidence type="ECO:0000259" key="7">
    <source>
        <dbReference type="PROSITE" id="PS51935"/>
    </source>
</evidence>
<dbReference type="InterPro" id="IPR003646">
    <property type="entry name" value="SH3-like_bac-type"/>
</dbReference>
<dbReference type="PROSITE" id="PS51781">
    <property type="entry name" value="SH3B"/>
    <property type="match status" value="1"/>
</dbReference>
<evidence type="ECO:0000259" key="6">
    <source>
        <dbReference type="PROSITE" id="PS51781"/>
    </source>
</evidence>
<evidence type="ECO:0000313" key="8">
    <source>
        <dbReference type="EMBL" id="MBP2110259.1"/>
    </source>
</evidence>
<feature type="domain" description="NlpC/P60" evidence="7">
    <location>
        <begin position="220"/>
        <end position="344"/>
    </location>
</feature>
<dbReference type="Pfam" id="PF00877">
    <property type="entry name" value="NLPC_P60"/>
    <property type="match status" value="1"/>
</dbReference>
<dbReference type="PROSITE" id="PS51935">
    <property type="entry name" value="NLPC_P60"/>
    <property type="match status" value="1"/>
</dbReference>
<dbReference type="Gene3D" id="2.30.30.40">
    <property type="entry name" value="SH3 Domains"/>
    <property type="match status" value="1"/>
</dbReference>
<dbReference type="InterPro" id="IPR012854">
    <property type="entry name" value="Cu_amine_oxidase-like_N"/>
</dbReference>
<comment type="caution">
    <text evidence="8">The sequence shown here is derived from an EMBL/GenBank/DDBJ whole genome shotgun (WGS) entry which is preliminary data.</text>
</comment>
<name>A0ABS4NLH8_9BACL</name>
<feature type="domain" description="SH3b" evidence="6">
    <location>
        <begin position="145"/>
        <end position="213"/>
    </location>
</feature>
<keyword evidence="2" id="KW-0645">Protease</keyword>
<dbReference type="SUPFAM" id="SSF54001">
    <property type="entry name" value="Cysteine proteinases"/>
    <property type="match status" value="1"/>
</dbReference>
<evidence type="ECO:0000256" key="2">
    <source>
        <dbReference type="ARBA" id="ARBA00022670"/>
    </source>
</evidence>
<dbReference type="EMBL" id="JAGGLV010000001">
    <property type="protein sequence ID" value="MBP2110259.1"/>
    <property type="molecule type" value="Genomic_DNA"/>
</dbReference>
<dbReference type="PANTHER" id="PTHR47053:SF1">
    <property type="entry name" value="MUREIN DD-ENDOPEPTIDASE MEPH-RELATED"/>
    <property type="match status" value="1"/>
</dbReference>
<dbReference type="Proteomes" id="UP000773462">
    <property type="component" value="Unassembled WGS sequence"/>
</dbReference>
<dbReference type="Pfam" id="PF07833">
    <property type="entry name" value="Cu_amine_oxidN1"/>
    <property type="match status" value="1"/>
</dbReference>
<evidence type="ECO:0000256" key="3">
    <source>
        <dbReference type="ARBA" id="ARBA00022801"/>
    </source>
</evidence>
<keyword evidence="5" id="KW-0732">Signal</keyword>
<evidence type="ECO:0000313" key="9">
    <source>
        <dbReference type="Proteomes" id="UP000773462"/>
    </source>
</evidence>
<dbReference type="InterPro" id="IPR051202">
    <property type="entry name" value="Peptidase_C40"/>
</dbReference>
<organism evidence="8 9">
    <name type="scientific">Paenibacillus silagei</name>
    <dbReference type="NCBI Taxonomy" id="1670801"/>
    <lineage>
        <taxon>Bacteria</taxon>
        <taxon>Bacillati</taxon>
        <taxon>Bacillota</taxon>
        <taxon>Bacilli</taxon>
        <taxon>Bacillales</taxon>
        <taxon>Paenibacillaceae</taxon>
        <taxon>Paenibacillus</taxon>
    </lineage>
</organism>
<keyword evidence="9" id="KW-1185">Reference proteome</keyword>
<sequence>MTTRTTMLLSLLGLALLLPDRVHADAAPSPQPISIYLDGQQLQPETQPLNISGTVLVPMRGLFEAQGAELSWDNASKTVTAVKGGTALTYTLGSSTALLNGKTAQLAVPGQLSQGYSMIPLRFVSEALGSQVTWEPASGSVLISSASAYETSVTWGVNLRSTPDAGSSTTSLGLLPAGSKVHVIREVDALWLEVRTADHVRGYVSSKPKFTDYRSPSLLQKQGEALIASGKKYLNTPYEFGASPDQTDTFDCSSFVKRVFGDTLGIELPRVSYDQAQEGRKVGVGELRTGDLLFFTARGLDIGHVAIYAGNNRILHTYSKEQGVHMEDFSSKWKQRFVTARRIL</sequence>
<dbReference type="RefSeq" id="WP_209868768.1">
    <property type="nucleotide sequence ID" value="NZ_JAGGLV010000001.1"/>
</dbReference>
<dbReference type="GO" id="GO:0016787">
    <property type="term" value="F:hydrolase activity"/>
    <property type="evidence" value="ECO:0007669"/>
    <property type="project" value="UniProtKB-KW"/>
</dbReference>
<dbReference type="InterPro" id="IPR038765">
    <property type="entry name" value="Papain-like_cys_pep_sf"/>
</dbReference>
<dbReference type="Pfam" id="PF08239">
    <property type="entry name" value="SH3_3"/>
    <property type="match status" value="1"/>
</dbReference>
<gene>
    <name evidence="8" type="ORF">J2Z70_000398</name>
</gene>
<dbReference type="Gene3D" id="3.30.457.10">
    <property type="entry name" value="Copper amine oxidase-like, N-terminal domain"/>
    <property type="match status" value="1"/>
</dbReference>
<dbReference type="PANTHER" id="PTHR47053">
    <property type="entry name" value="MUREIN DD-ENDOPEPTIDASE MEPH-RELATED"/>
    <property type="match status" value="1"/>
</dbReference>
<proteinExistence type="inferred from homology"/>
<protein>
    <submittedName>
        <fullName evidence="8">Cell wall-associated NlpC family hydrolase</fullName>
    </submittedName>
</protein>
<evidence type="ECO:0000256" key="5">
    <source>
        <dbReference type="SAM" id="SignalP"/>
    </source>
</evidence>
<dbReference type="SUPFAM" id="SSF55383">
    <property type="entry name" value="Copper amine oxidase, domain N"/>
    <property type="match status" value="1"/>
</dbReference>
<evidence type="ECO:0000256" key="4">
    <source>
        <dbReference type="ARBA" id="ARBA00022807"/>
    </source>
</evidence>
<feature type="chain" id="PRO_5047329935" evidence="5">
    <location>
        <begin position="25"/>
        <end position="344"/>
    </location>
</feature>
<dbReference type="InterPro" id="IPR000064">
    <property type="entry name" value="NLP_P60_dom"/>
</dbReference>
<feature type="signal peptide" evidence="5">
    <location>
        <begin position="1"/>
        <end position="24"/>
    </location>
</feature>
<dbReference type="Gene3D" id="3.90.1720.10">
    <property type="entry name" value="endopeptidase domain like (from Nostoc punctiforme)"/>
    <property type="match status" value="1"/>
</dbReference>
<accession>A0ABS4NLH8</accession>
<evidence type="ECO:0000256" key="1">
    <source>
        <dbReference type="ARBA" id="ARBA00007074"/>
    </source>
</evidence>
<reference evidence="8 9" key="1">
    <citation type="submission" date="2021-03" db="EMBL/GenBank/DDBJ databases">
        <title>Genomic Encyclopedia of Type Strains, Phase IV (KMG-IV): sequencing the most valuable type-strain genomes for metagenomic binning, comparative biology and taxonomic classification.</title>
        <authorList>
            <person name="Goeker M."/>
        </authorList>
    </citation>
    <scope>NUCLEOTIDE SEQUENCE [LARGE SCALE GENOMIC DNA]</scope>
    <source>
        <strain evidence="8 9">DSM 101953</strain>
    </source>
</reference>
<keyword evidence="4" id="KW-0788">Thiol protease</keyword>
<comment type="similarity">
    <text evidence="1">Belongs to the peptidase C40 family.</text>
</comment>